<evidence type="ECO:0000313" key="1">
    <source>
        <dbReference type="EMBL" id="PEN09472.1"/>
    </source>
</evidence>
<comment type="caution">
    <text evidence="1">The sequence shown here is derived from an EMBL/GenBank/DDBJ whole genome shotgun (WGS) entry which is preliminary data.</text>
</comment>
<evidence type="ECO:0000313" key="2">
    <source>
        <dbReference type="Proteomes" id="UP000221024"/>
    </source>
</evidence>
<dbReference type="InterPro" id="IPR011044">
    <property type="entry name" value="Quino_amine_DH_bsu"/>
</dbReference>
<organism evidence="1 2">
    <name type="scientific">Longimonas halophila</name>
    <dbReference type="NCBI Taxonomy" id="1469170"/>
    <lineage>
        <taxon>Bacteria</taxon>
        <taxon>Pseudomonadati</taxon>
        <taxon>Rhodothermota</taxon>
        <taxon>Rhodothermia</taxon>
        <taxon>Rhodothermales</taxon>
        <taxon>Salisaetaceae</taxon>
        <taxon>Longimonas</taxon>
    </lineage>
</organism>
<dbReference type="AlphaFoldDB" id="A0A2H3NQX0"/>
<name>A0A2H3NQX0_9BACT</name>
<keyword evidence="2" id="KW-1185">Reference proteome</keyword>
<proteinExistence type="predicted"/>
<reference evidence="1 2" key="1">
    <citation type="submission" date="2017-10" db="EMBL/GenBank/DDBJ databases">
        <title>Draft genome of Longimonas halophila.</title>
        <authorList>
            <person name="Goh K.M."/>
            <person name="Shamsir M.S."/>
            <person name="Lim S.W."/>
        </authorList>
    </citation>
    <scope>NUCLEOTIDE SEQUENCE [LARGE SCALE GENOMIC DNA]</scope>
    <source>
        <strain evidence="1 2">KCTC 42399</strain>
    </source>
</reference>
<dbReference type="Proteomes" id="UP000221024">
    <property type="component" value="Unassembled WGS sequence"/>
</dbReference>
<accession>A0A2H3NQX0</accession>
<dbReference type="SUPFAM" id="SSF50969">
    <property type="entry name" value="YVTN repeat-like/Quinoprotein amine dehydrogenase"/>
    <property type="match status" value="1"/>
</dbReference>
<gene>
    <name evidence="1" type="ORF">CRI93_01725</name>
</gene>
<protein>
    <submittedName>
        <fullName evidence="1">Uncharacterized protein</fullName>
    </submittedName>
</protein>
<sequence length="329" mass="36222">MVGLLLAACGTEQQASEVHSEGTWEPLPNLELSEYGLYASFDANDRYLAWIEMYENQVFVYDLNADSLAHQISIPRGEGPGEAEQMFSLAISPDNRIFITRPNDPRVLRLNAAQFEGVETVQLAEIPARIKAAGHDLVALTLNAPDKLMVRLPTDGGREIALGGDELDIDDVFGPNPFLQAGHITTSDEHAVFSAQYMPMHVVYTLDSNAHNQTITYEDVSDVRSNASSAQSESGMRAVVPPGEVDLLLHNTAGVPNEPTRLAKLLEGEGGRNGSYSLDNLYIYDWTANEILNSIALPAKGKQVVSNSSDLFLYSEENYTVYRYLPERE</sequence>
<dbReference type="EMBL" id="PDEP01000001">
    <property type="protein sequence ID" value="PEN09472.1"/>
    <property type="molecule type" value="Genomic_DNA"/>
</dbReference>